<comment type="caution">
    <text evidence="2">The sequence shown here is derived from an EMBL/GenBank/DDBJ whole genome shotgun (WGS) entry which is preliminary data.</text>
</comment>
<evidence type="ECO:0000256" key="1">
    <source>
        <dbReference type="SAM" id="MobiDB-lite"/>
    </source>
</evidence>
<reference evidence="2" key="1">
    <citation type="submission" date="2020-08" db="EMBL/GenBank/DDBJ databases">
        <title>Multicomponent nature underlies the extraordinary mechanical properties of spider dragline silk.</title>
        <authorList>
            <person name="Kono N."/>
            <person name="Nakamura H."/>
            <person name="Mori M."/>
            <person name="Yoshida Y."/>
            <person name="Ohtoshi R."/>
            <person name="Malay A.D."/>
            <person name="Moran D.A.P."/>
            <person name="Tomita M."/>
            <person name="Numata K."/>
            <person name="Arakawa K."/>
        </authorList>
    </citation>
    <scope>NUCLEOTIDE SEQUENCE</scope>
</reference>
<protein>
    <submittedName>
        <fullName evidence="2">Uncharacterized protein</fullName>
    </submittedName>
</protein>
<proteinExistence type="predicted"/>
<dbReference type="AlphaFoldDB" id="A0A8X6S131"/>
<feature type="compositionally biased region" description="Basic and acidic residues" evidence="1">
    <location>
        <begin position="30"/>
        <end position="53"/>
    </location>
</feature>
<dbReference type="Proteomes" id="UP000887159">
    <property type="component" value="Unassembled WGS sequence"/>
</dbReference>
<feature type="region of interest" description="Disordered" evidence="1">
    <location>
        <begin position="1"/>
        <end position="93"/>
    </location>
</feature>
<sequence length="93" mass="10665">MRKDTNKNPSQEPEILPEPSNHRQMRRFSPTKEESSREARVESGKARETRTTESEGPPEEQRSMGIDSLPQNSLRRRSLSMEAVDGDPADRRT</sequence>
<gene>
    <name evidence="2" type="primary">NCL1_51333</name>
    <name evidence="2" type="ORF">TNCV_1364221</name>
</gene>
<dbReference type="EMBL" id="BMAU01021224">
    <property type="protein sequence ID" value="GFY01017.1"/>
    <property type="molecule type" value="Genomic_DNA"/>
</dbReference>
<keyword evidence="3" id="KW-1185">Reference proteome</keyword>
<evidence type="ECO:0000313" key="3">
    <source>
        <dbReference type="Proteomes" id="UP000887159"/>
    </source>
</evidence>
<organism evidence="2 3">
    <name type="scientific">Trichonephila clavipes</name>
    <name type="common">Golden silk orbweaver</name>
    <name type="synonym">Nephila clavipes</name>
    <dbReference type="NCBI Taxonomy" id="2585209"/>
    <lineage>
        <taxon>Eukaryota</taxon>
        <taxon>Metazoa</taxon>
        <taxon>Ecdysozoa</taxon>
        <taxon>Arthropoda</taxon>
        <taxon>Chelicerata</taxon>
        <taxon>Arachnida</taxon>
        <taxon>Araneae</taxon>
        <taxon>Araneomorphae</taxon>
        <taxon>Entelegynae</taxon>
        <taxon>Araneoidea</taxon>
        <taxon>Nephilidae</taxon>
        <taxon>Trichonephila</taxon>
    </lineage>
</organism>
<accession>A0A8X6S131</accession>
<name>A0A8X6S131_TRICX</name>
<evidence type="ECO:0000313" key="2">
    <source>
        <dbReference type="EMBL" id="GFY01017.1"/>
    </source>
</evidence>